<feature type="transmembrane region" description="Helical" evidence="8">
    <location>
        <begin position="334"/>
        <end position="357"/>
    </location>
</feature>
<dbReference type="SUPFAM" id="SSF82866">
    <property type="entry name" value="Multidrug efflux transporter AcrB transmembrane domain"/>
    <property type="match status" value="2"/>
</dbReference>
<reference evidence="10 11" key="1">
    <citation type="submission" date="2022-05" db="EMBL/GenBank/DDBJ databases">
        <authorList>
            <consortium name="Genoscope - CEA"/>
            <person name="William W."/>
        </authorList>
    </citation>
    <scope>NUCLEOTIDE SEQUENCE [LARGE SCALE GENOMIC DNA]</scope>
</reference>
<evidence type="ECO:0000256" key="8">
    <source>
        <dbReference type="SAM" id="Phobius"/>
    </source>
</evidence>
<feature type="transmembrane region" description="Helical" evidence="8">
    <location>
        <begin position="916"/>
        <end position="939"/>
    </location>
</feature>
<feature type="transmembrane region" description="Helical" evidence="8">
    <location>
        <begin position="306"/>
        <end position="328"/>
    </location>
</feature>
<feature type="transmembrane region" description="Helical" evidence="8">
    <location>
        <begin position="945"/>
        <end position="969"/>
    </location>
</feature>
<feature type="compositionally biased region" description="Polar residues" evidence="7">
    <location>
        <begin position="1008"/>
        <end position="1021"/>
    </location>
</feature>
<feature type="transmembrane region" description="Helical" evidence="8">
    <location>
        <begin position="378"/>
        <end position="399"/>
    </location>
</feature>
<dbReference type="Pfam" id="PF12349">
    <property type="entry name" value="Sterol-sensing"/>
    <property type="match status" value="1"/>
</dbReference>
<evidence type="ECO:0000256" key="5">
    <source>
        <dbReference type="ARBA" id="ARBA00023180"/>
    </source>
</evidence>
<dbReference type="InterPro" id="IPR053958">
    <property type="entry name" value="HMGCR/SNAP/NPC1-like_SSD"/>
</dbReference>
<dbReference type="Proteomes" id="UP001159427">
    <property type="component" value="Unassembled WGS sequence"/>
</dbReference>
<evidence type="ECO:0000256" key="3">
    <source>
        <dbReference type="ARBA" id="ARBA00022989"/>
    </source>
</evidence>
<evidence type="ECO:0000313" key="11">
    <source>
        <dbReference type="Proteomes" id="UP001159427"/>
    </source>
</evidence>
<organism evidence="10 11">
    <name type="scientific">Porites evermanni</name>
    <dbReference type="NCBI Taxonomy" id="104178"/>
    <lineage>
        <taxon>Eukaryota</taxon>
        <taxon>Metazoa</taxon>
        <taxon>Cnidaria</taxon>
        <taxon>Anthozoa</taxon>
        <taxon>Hexacorallia</taxon>
        <taxon>Scleractinia</taxon>
        <taxon>Fungiina</taxon>
        <taxon>Poritidae</taxon>
        <taxon>Porites</taxon>
    </lineage>
</organism>
<evidence type="ECO:0000256" key="4">
    <source>
        <dbReference type="ARBA" id="ARBA00023136"/>
    </source>
</evidence>
<evidence type="ECO:0000256" key="1">
    <source>
        <dbReference type="ARBA" id="ARBA00004141"/>
    </source>
</evidence>
<name>A0ABN8LB97_9CNID</name>
<keyword evidence="11" id="KW-1185">Reference proteome</keyword>
<protein>
    <recommendedName>
        <fullName evidence="9">SSD domain-containing protein</fullName>
    </recommendedName>
</protein>
<feature type="transmembrane region" description="Helical" evidence="8">
    <location>
        <begin position="877"/>
        <end position="896"/>
    </location>
</feature>
<dbReference type="InterPro" id="IPR000731">
    <property type="entry name" value="SSD"/>
</dbReference>
<dbReference type="Gene3D" id="1.20.1640.10">
    <property type="entry name" value="Multidrug efflux transporter AcrB transmembrane domain"/>
    <property type="match status" value="2"/>
</dbReference>
<comment type="similarity">
    <text evidence="6">Belongs to the dispatched family.</text>
</comment>
<dbReference type="PROSITE" id="PS50156">
    <property type="entry name" value="SSD"/>
    <property type="match status" value="1"/>
</dbReference>
<gene>
    <name evidence="10" type="ORF">PEVE_00043695</name>
</gene>
<evidence type="ECO:0000259" key="9">
    <source>
        <dbReference type="PROSITE" id="PS50156"/>
    </source>
</evidence>
<keyword evidence="5" id="KW-0325">Glycoprotein</keyword>
<proteinExistence type="inferred from homology"/>
<keyword evidence="3 8" id="KW-1133">Transmembrane helix</keyword>
<evidence type="ECO:0000256" key="2">
    <source>
        <dbReference type="ARBA" id="ARBA00022692"/>
    </source>
</evidence>
<evidence type="ECO:0000313" key="10">
    <source>
        <dbReference type="EMBL" id="CAH3014362.1"/>
    </source>
</evidence>
<feature type="transmembrane region" description="Helical" evidence="8">
    <location>
        <begin position="411"/>
        <end position="437"/>
    </location>
</feature>
<dbReference type="InterPro" id="IPR052081">
    <property type="entry name" value="Dispatched_Hh_regulator"/>
</dbReference>
<comment type="caution">
    <text evidence="10">The sequence shown here is derived from an EMBL/GenBank/DDBJ whole genome shotgun (WGS) entry which is preliminary data.</text>
</comment>
<comment type="subcellular location">
    <subcellularLocation>
        <location evidence="1">Membrane</location>
        <topology evidence="1">Multi-pass membrane protein</topology>
    </subcellularLocation>
</comment>
<feature type="transmembrane region" description="Helical" evidence="8">
    <location>
        <begin position="843"/>
        <end position="865"/>
    </location>
</feature>
<keyword evidence="4 8" id="KW-0472">Membrane</keyword>
<feature type="domain" description="SSD" evidence="9">
    <location>
        <begin position="343"/>
        <end position="436"/>
    </location>
</feature>
<feature type="transmembrane region" description="Helical" evidence="8">
    <location>
        <begin position="505"/>
        <end position="525"/>
    </location>
</feature>
<keyword evidence="2 8" id="KW-0812">Transmembrane</keyword>
<evidence type="ECO:0000256" key="7">
    <source>
        <dbReference type="SAM" id="MobiDB-lite"/>
    </source>
</evidence>
<accession>A0ABN8LB97</accession>
<sequence>MAAWIFRFLVKRPKLCFGITLGAHFILLLVTGSLYLSGYDILPADFTQVPLNLEDDVTKLRADAWKFARQDSRVNINPTSVGIQPERSIQYDALELMYEAEEGNTFTKENLKLIRDAEFEIFNNSIYQQRLCQIAEYGLCKFPLSIIRFFDGSYRSIHRDLFDPNFENITAILTLANSINVTRAILDFHLDKQAVIADPTKGHIPVKSKYTRSLFYIGYPLKGFHNIEDRVDDQWENAQSFASEAFAELLDKKFKQGIGDMKFYYFLTALFFNAISQQVIYDLLLAGASFTFIFLFMLFQTQSLWITGWAVFSILTCFFGANLIYRVLLDCRYIGIFHVLSVFIILGIGADDVFVFIDAWKASESNSFRDLSSRLSFVYRRAASAMFTTSFTTIVAFITSVFSPLLGVSTFGIFSALLVFVNYCSVIIFFPTVIITYEYYWKDYRWHCFGDLKAWQAITSRRDDIVQGDQGEEREGEREKFVEPSKHVSEFLEGRFFDHFIGHRTIRWITMGIFLIFLCVSIGFATQLAPDEEPVDVWGPGTNWYNIKLLRRSAFRPSQEDDVVEVNIIWGLKKQDRSSCHFTDFKCKGRTVFDTTFDLNPKECQEALLDFCQELRSLPDHQISNLRIRRNAVNGEPEIQCFMEKLKDYLQTEASKPKYANTTSPTVPSDEEDARLLMARNPQLFNITLVGNKYNRYFEVMLGYWLTNANQSLTSDDYHTYGALLGGSMDPTDPSKMPNYQGGKYGNRLLFASIAVNTTMVLSKTGQTEGLKVYDHWEKFVRQRIAKMPASCNNAFQATPNGHNAWHWLKVKKVLASTAVRGILLGLGLAISLLVFMTSNWIVGLLCGAIISCITVGVVGVIPLAGWKLGVLESLNLTLVVGLAVDYVVHLADGYVRSQKQSRRDKVRETLSHVGISVLSGASTTLGASVFMLAAKILFFFQFGIFMFCTIGLSIIYALILFTTTLGIFGPEGNTGSLEPFYDWCKRKVGEPVEEEIPCEEMAGPSCRSPSESPTIKATLL</sequence>
<dbReference type="PANTHER" id="PTHR45951:SF7">
    <property type="entry name" value="SSD DOMAIN-CONTAINING PROTEIN"/>
    <property type="match status" value="1"/>
</dbReference>
<dbReference type="EMBL" id="CALNXI010000009">
    <property type="protein sequence ID" value="CAH3014362.1"/>
    <property type="molecule type" value="Genomic_DNA"/>
</dbReference>
<evidence type="ECO:0000256" key="6">
    <source>
        <dbReference type="ARBA" id="ARBA00038046"/>
    </source>
</evidence>
<dbReference type="PANTHER" id="PTHR45951">
    <property type="entry name" value="PROTEIN DISPATCHED-RELATED"/>
    <property type="match status" value="1"/>
</dbReference>
<feature type="transmembrane region" description="Helical" evidence="8">
    <location>
        <begin position="819"/>
        <end position="836"/>
    </location>
</feature>
<feature type="region of interest" description="Disordered" evidence="7">
    <location>
        <begin position="1001"/>
        <end position="1021"/>
    </location>
</feature>